<sequence length="270" mass="30184">MDENNNNYTDNSFNLYQAYSYTLLLLVEPTSFSYAVVYQNRLLVSAQNCDLDELAHPKQLSELLSATYKKVIIGLPATGLTLVPKKLFSDSLVADYARFLDVKENEKVFAQALDAENNIIYKTPGYIAAAVEKFGFQNAVYTAQGWIQAIIKSNPPSDNIYIEVGKSQVQLLNFSGRSLRFYNTFEFSHEDDLVYFTSVVAEELRLKPQSATLVLSGDISLDDKKMKRLAEFFPKMEINGIKVLELPGQIPSHKLLALAALSLCGSSEAH</sequence>
<dbReference type="RefSeq" id="WP_096353154.1">
    <property type="nucleotide sequence ID" value="NZ_AP017313.1"/>
</dbReference>
<organism evidence="1 2">
    <name type="scientific">Mucilaginibacter gotjawali</name>
    <dbReference type="NCBI Taxonomy" id="1550579"/>
    <lineage>
        <taxon>Bacteria</taxon>
        <taxon>Pseudomonadati</taxon>
        <taxon>Bacteroidota</taxon>
        <taxon>Sphingobacteriia</taxon>
        <taxon>Sphingobacteriales</taxon>
        <taxon>Sphingobacteriaceae</taxon>
        <taxon>Mucilaginibacter</taxon>
    </lineage>
</organism>
<dbReference type="InterPro" id="IPR024213">
    <property type="entry name" value="DUF3822"/>
</dbReference>
<dbReference type="Pfam" id="PF12864">
    <property type="entry name" value="DUF3822"/>
    <property type="match status" value="1"/>
</dbReference>
<dbReference type="Proteomes" id="UP000218263">
    <property type="component" value="Chromosome"/>
</dbReference>
<dbReference type="EMBL" id="AP017313">
    <property type="protein sequence ID" value="BAU55008.1"/>
    <property type="molecule type" value="Genomic_DNA"/>
</dbReference>
<dbReference type="Gene3D" id="3.30.420.250">
    <property type="match status" value="1"/>
</dbReference>
<reference evidence="1 2" key="1">
    <citation type="submission" date="2015-12" db="EMBL/GenBank/DDBJ databases">
        <title>Genome sequence of Mucilaginibacter gotjawali.</title>
        <authorList>
            <person name="Lee J.S."/>
            <person name="Lee K.C."/>
            <person name="Kim K.K."/>
            <person name="Lee B.W."/>
        </authorList>
    </citation>
    <scope>NUCLEOTIDE SEQUENCE [LARGE SCALE GENOMIC DNA]</scope>
    <source>
        <strain evidence="1 2">SA3-7</strain>
    </source>
</reference>
<accession>A0A0X8X4M8</accession>
<protein>
    <submittedName>
        <fullName evidence="1">Uncharacterized protein</fullName>
    </submittedName>
</protein>
<evidence type="ECO:0000313" key="1">
    <source>
        <dbReference type="EMBL" id="BAU55008.1"/>
    </source>
</evidence>
<dbReference type="KEGG" id="mgot:MgSA37_03188"/>
<name>A0A0X8X4M8_9SPHI</name>
<keyword evidence="2" id="KW-1185">Reference proteome</keyword>
<dbReference type="Gene3D" id="3.30.420.260">
    <property type="match status" value="1"/>
</dbReference>
<dbReference type="AlphaFoldDB" id="A0A0X8X4M8"/>
<dbReference type="OrthoDB" id="765136at2"/>
<evidence type="ECO:0000313" key="2">
    <source>
        <dbReference type="Proteomes" id="UP000218263"/>
    </source>
</evidence>
<proteinExistence type="predicted"/>
<gene>
    <name evidence="1" type="ORF">MgSA37_03188</name>
</gene>
<dbReference type="CDD" id="cd24013">
    <property type="entry name" value="ASKHA_ATPase_BT3980-like"/>
    <property type="match status" value="1"/>
</dbReference>